<keyword evidence="1" id="KW-0812">Transmembrane</keyword>
<dbReference type="Proteomes" id="UP000605013">
    <property type="component" value="Unassembled WGS sequence"/>
</dbReference>
<reference evidence="2 3" key="1">
    <citation type="submission" date="2020-12" db="EMBL/GenBank/DDBJ databases">
        <title>Olleya sediminilitoris sp. nov., isolated from a tidal flat.</title>
        <authorList>
            <person name="Park S."/>
            <person name="Yoon J.-H."/>
        </authorList>
    </citation>
    <scope>NUCLEOTIDE SEQUENCE [LARGE SCALE GENOMIC DNA]</scope>
    <source>
        <strain evidence="2 3">YSTF-M6</strain>
    </source>
</reference>
<evidence type="ECO:0000313" key="3">
    <source>
        <dbReference type="Proteomes" id="UP000605013"/>
    </source>
</evidence>
<feature type="transmembrane region" description="Helical" evidence="1">
    <location>
        <begin position="35"/>
        <end position="55"/>
    </location>
</feature>
<sequence>MKIFTYIVTVLAIALIVYNSTKIDFSALFSNESIVALITILASLCAIALLQILRISKKIEAKSRL</sequence>
<accession>A0ABS1WN71</accession>
<organism evidence="2 3">
    <name type="scientific">Olleya sediminilitoris</name>
    <dbReference type="NCBI Taxonomy" id="2795739"/>
    <lineage>
        <taxon>Bacteria</taxon>
        <taxon>Pseudomonadati</taxon>
        <taxon>Bacteroidota</taxon>
        <taxon>Flavobacteriia</taxon>
        <taxon>Flavobacteriales</taxon>
        <taxon>Flavobacteriaceae</taxon>
    </lineage>
</organism>
<keyword evidence="1" id="KW-1133">Transmembrane helix</keyword>
<evidence type="ECO:0000313" key="2">
    <source>
        <dbReference type="EMBL" id="MBL7560576.1"/>
    </source>
</evidence>
<dbReference type="RefSeq" id="WP_028289721.1">
    <property type="nucleotide sequence ID" value="NZ_JAEMEF010000011.1"/>
</dbReference>
<name>A0ABS1WN71_9FLAO</name>
<evidence type="ECO:0000256" key="1">
    <source>
        <dbReference type="SAM" id="Phobius"/>
    </source>
</evidence>
<dbReference type="EMBL" id="JAEMEF010000011">
    <property type="protein sequence ID" value="MBL7560576.1"/>
    <property type="molecule type" value="Genomic_DNA"/>
</dbReference>
<proteinExistence type="predicted"/>
<comment type="caution">
    <text evidence="2">The sequence shown here is derived from an EMBL/GenBank/DDBJ whole genome shotgun (WGS) entry which is preliminary data.</text>
</comment>
<protein>
    <submittedName>
        <fullName evidence="2">Uncharacterized protein</fullName>
    </submittedName>
</protein>
<keyword evidence="1" id="KW-0472">Membrane</keyword>
<keyword evidence="3" id="KW-1185">Reference proteome</keyword>
<gene>
    <name evidence="2" type="ORF">JAO71_12280</name>
</gene>